<comment type="caution">
    <text evidence="1">The sequence shown here is derived from an EMBL/GenBank/DDBJ whole genome shotgun (WGS) entry which is preliminary data.</text>
</comment>
<name>K1TH49_9ZZZZ</name>
<keyword evidence="1" id="KW-0119">Carbohydrate metabolism</keyword>
<reference evidence="1" key="1">
    <citation type="journal article" date="2013" name="Environ. Microbiol.">
        <title>Microbiota from the distal guts of lean and obese adolescents exhibit partial functional redundancy besides clear differences in community structure.</title>
        <authorList>
            <person name="Ferrer M."/>
            <person name="Ruiz A."/>
            <person name="Lanza F."/>
            <person name="Haange S.B."/>
            <person name="Oberbach A."/>
            <person name="Till H."/>
            <person name="Bargiela R."/>
            <person name="Campoy C."/>
            <person name="Segura M.T."/>
            <person name="Richter M."/>
            <person name="von Bergen M."/>
            <person name="Seifert J."/>
            <person name="Suarez A."/>
        </authorList>
    </citation>
    <scope>NUCLEOTIDE SEQUENCE</scope>
</reference>
<keyword evidence="1" id="KW-0378">Hydrolase</keyword>
<dbReference type="GO" id="GO:0045493">
    <property type="term" value="P:xylan catabolic process"/>
    <property type="evidence" value="ECO:0007669"/>
    <property type="project" value="UniProtKB-KW"/>
</dbReference>
<dbReference type="EMBL" id="AJWY01006861">
    <property type="protein sequence ID" value="EKC65670.1"/>
    <property type="molecule type" value="Genomic_DNA"/>
</dbReference>
<organism evidence="1">
    <name type="scientific">human gut metagenome</name>
    <dbReference type="NCBI Taxonomy" id="408170"/>
    <lineage>
        <taxon>unclassified sequences</taxon>
        <taxon>metagenomes</taxon>
        <taxon>organismal metagenomes</taxon>
    </lineage>
</organism>
<accession>K1TH49</accession>
<evidence type="ECO:0000313" key="1">
    <source>
        <dbReference type="EMBL" id="EKC65670.1"/>
    </source>
</evidence>
<keyword evidence="1" id="KW-0326">Glycosidase</keyword>
<dbReference type="InterPro" id="IPR023296">
    <property type="entry name" value="Glyco_hydro_beta-prop_sf"/>
</dbReference>
<sequence>MPYLFAHFREKLTVDGEQVYFAVSKNGYDYTAVNSGKPVITCDKGEKGCRDIDIIRLKDNSFVIIATDLCIVNRMDENHNVDWGDISSNASKCISFWKSDDLIHFSPQELKYFGRDDFGCLWAPEIFYNEEDDEYIIHFSATVKADGYKKMAIYYTKTKDFENFTMPKLFFEKACGVFDSHLVKIGDTYHLFYKTSAEPLMNMHATSNSLFGKWQHDYDFQKYMQTLY</sequence>
<dbReference type="InterPro" id="IPR050727">
    <property type="entry name" value="GH43_arabinanases"/>
</dbReference>
<keyword evidence="1" id="KW-0624">Polysaccharide degradation</keyword>
<dbReference type="AlphaFoldDB" id="K1TH49"/>
<gene>
    <name evidence="1" type="ORF">LEA_10199</name>
</gene>
<protein>
    <submittedName>
        <fullName evidence="1">Endo-1,4-beta-xylanase</fullName>
    </submittedName>
</protein>
<dbReference type="GO" id="GO:0016798">
    <property type="term" value="F:hydrolase activity, acting on glycosyl bonds"/>
    <property type="evidence" value="ECO:0007669"/>
    <property type="project" value="UniProtKB-KW"/>
</dbReference>
<dbReference type="PANTHER" id="PTHR43301:SF3">
    <property type="entry name" value="ARABINAN ENDO-1,5-ALPHA-L-ARABINOSIDASE A-RELATED"/>
    <property type="match status" value="1"/>
</dbReference>
<proteinExistence type="predicted"/>
<dbReference type="Gene3D" id="2.115.10.20">
    <property type="entry name" value="Glycosyl hydrolase domain, family 43"/>
    <property type="match status" value="1"/>
</dbReference>
<dbReference type="PANTHER" id="PTHR43301">
    <property type="entry name" value="ARABINAN ENDO-1,5-ALPHA-L-ARABINOSIDASE"/>
    <property type="match status" value="1"/>
</dbReference>
<dbReference type="SUPFAM" id="SSF75005">
    <property type="entry name" value="Arabinanase/levansucrase/invertase"/>
    <property type="match status" value="1"/>
</dbReference>
<keyword evidence="1" id="KW-0858">Xylan degradation</keyword>
<feature type="non-terminal residue" evidence="1">
    <location>
        <position position="228"/>
    </location>
</feature>